<dbReference type="Gene3D" id="1.10.10.1940">
    <property type="match status" value="1"/>
</dbReference>
<dbReference type="AlphaFoldDB" id="A0AAN8FX21"/>
<keyword evidence="2" id="KW-1185">Reference proteome</keyword>
<accession>A0AAN8FX21</accession>
<evidence type="ECO:0000313" key="2">
    <source>
        <dbReference type="Proteomes" id="UP001331761"/>
    </source>
</evidence>
<gene>
    <name evidence="1" type="ORF">GCK32_021681</name>
</gene>
<sequence length="87" mass="9862">MWHIKKNVIVVHSSPLFQPVMRFIYALCALVLLSSFEHVTATEKCADKAPKIICYAMSAAGQCIMPRQFGEGRKFMKVHCKKHCGFC</sequence>
<organism evidence="1 2">
    <name type="scientific">Trichostrongylus colubriformis</name>
    <name type="common">Black scour worm</name>
    <dbReference type="NCBI Taxonomy" id="6319"/>
    <lineage>
        <taxon>Eukaryota</taxon>
        <taxon>Metazoa</taxon>
        <taxon>Ecdysozoa</taxon>
        <taxon>Nematoda</taxon>
        <taxon>Chromadorea</taxon>
        <taxon>Rhabditida</taxon>
        <taxon>Rhabditina</taxon>
        <taxon>Rhabditomorpha</taxon>
        <taxon>Strongyloidea</taxon>
        <taxon>Trichostrongylidae</taxon>
        <taxon>Trichostrongylus</taxon>
    </lineage>
</organism>
<evidence type="ECO:0008006" key="3">
    <source>
        <dbReference type="Google" id="ProtNLM"/>
    </source>
</evidence>
<protein>
    <recommendedName>
        <fullName evidence="3">ShKT domain-containing protein</fullName>
    </recommendedName>
</protein>
<proteinExistence type="predicted"/>
<reference evidence="1 2" key="1">
    <citation type="submission" date="2019-10" db="EMBL/GenBank/DDBJ databases">
        <title>Assembly and Annotation for the nematode Trichostrongylus colubriformis.</title>
        <authorList>
            <person name="Martin J."/>
        </authorList>
    </citation>
    <scope>NUCLEOTIDE SEQUENCE [LARGE SCALE GENOMIC DNA]</scope>
    <source>
        <strain evidence="1">G859</strain>
        <tissue evidence="1">Whole worm</tissue>
    </source>
</reference>
<dbReference type="EMBL" id="WIXE01004598">
    <property type="protein sequence ID" value="KAK5982902.1"/>
    <property type="molecule type" value="Genomic_DNA"/>
</dbReference>
<evidence type="ECO:0000313" key="1">
    <source>
        <dbReference type="EMBL" id="KAK5982902.1"/>
    </source>
</evidence>
<name>A0AAN8FX21_TRICO</name>
<comment type="caution">
    <text evidence="1">The sequence shown here is derived from an EMBL/GenBank/DDBJ whole genome shotgun (WGS) entry which is preliminary data.</text>
</comment>
<dbReference type="Proteomes" id="UP001331761">
    <property type="component" value="Unassembled WGS sequence"/>
</dbReference>